<dbReference type="Gene3D" id="3.40.47.40">
    <property type="entry name" value="Stage V sporulation protein AD"/>
    <property type="match status" value="1"/>
</dbReference>
<comment type="caution">
    <text evidence="1">The sequence shown here is derived from an EMBL/GenBank/DDBJ whole genome shotgun (WGS) entry which is preliminary data.</text>
</comment>
<name>A0A645E514_9ZZZZ</name>
<dbReference type="AlphaFoldDB" id="A0A645E514"/>
<reference evidence="1" key="1">
    <citation type="submission" date="2019-08" db="EMBL/GenBank/DDBJ databases">
        <authorList>
            <person name="Kucharzyk K."/>
            <person name="Murdoch R.W."/>
            <person name="Higgins S."/>
            <person name="Loffler F."/>
        </authorList>
    </citation>
    <scope>NUCLEOTIDE SEQUENCE</scope>
</reference>
<sequence>MNKKRIGKRTIKLNNMPTIIAASSIVGPKEGQGPLKDKFDLILSDDLYGEKTWELAESKMVQTVMEMSVNKANKTLEDVDFLFGGD</sequence>
<proteinExistence type="predicted"/>
<dbReference type="InterPro" id="IPR038369">
    <property type="entry name" value="SpoVAD_sf"/>
</dbReference>
<accession>A0A645E514</accession>
<dbReference type="InterPro" id="IPR010894">
    <property type="entry name" value="SpoVAD"/>
</dbReference>
<gene>
    <name evidence="1" type="primary">spoVAD_11</name>
    <name evidence="1" type="ORF">SDC9_144050</name>
</gene>
<dbReference type="Pfam" id="PF07451">
    <property type="entry name" value="SpoVAD"/>
    <property type="match status" value="1"/>
</dbReference>
<organism evidence="1">
    <name type="scientific">bioreactor metagenome</name>
    <dbReference type="NCBI Taxonomy" id="1076179"/>
    <lineage>
        <taxon>unclassified sequences</taxon>
        <taxon>metagenomes</taxon>
        <taxon>ecological metagenomes</taxon>
    </lineage>
</organism>
<evidence type="ECO:0000313" key="1">
    <source>
        <dbReference type="EMBL" id="MPM96884.1"/>
    </source>
</evidence>
<protein>
    <submittedName>
        <fullName evidence="1">Stage V sporulation protein AD</fullName>
    </submittedName>
</protein>
<dbReference type="EMBL" id="VSSQ01043219">
    <property type="protein sequence ID" value="MPM96884.1"/>
    <property type="molecule type" value="Genomic_DNA"/>
</dbReference>